<evidence type="ECO:0000313" key="2">
    <source>
        <dbReference type="EMBL" id="EER16056.1"/>
    </source>
</evidence>
<dbReference type="RefSeq" id="XP_002784260.1">
    <property type="nucleotide sequence ID" value="XM_002784214.1"/>
</dbReference>
<dbReference type="EMBL" id="GG673069">
    <property type="protein sequence ID" value="EER16056.1"/>
    <property type="molecule type" value="Genomic_DNA"/>
</dbReference>
<dbReference type="AlphaFoldDB" id="C5KHJ4"/>
<dbReference type="InParanoid" id="C5KHJ4"/>
<name>C5KHJ4_PERM5</name>
<gene>
    <name evidence="2" type="ORF">Pmar_PMAR003519</name>
</gene>
<dbReference type="GeneID" id="9061042"/>
<feature type="region of interest" description="Disordered" evidence="1">
    <location>
        <begin position="55"/>
        <end position="82"/>
    </location>
</feature>
<evidence type="ECO:0000256" key="1">
    <source>
        <dbReference type="SAM" id="MobiDB-lite"/>
    </source>
</evidence>
<proteinExistence type="predicted"/>
<reference evidence="2 3" key="1">
    <citation type="submission" date="2008-07" db="EMBL/GenBank/DDBJ databases">
        <authorList>
            <person name="El-Sayed N."/>
            <person name="Caler E."/>
            <person name="Inman J."/>
            <person name="Amedeo P."/>
            <person name="Hass B."/>
            <person name="Wortman J."/>
        </authorList>
    </citation>
    <scope>NUCLEOTIDE SEQUENCE [LARGE SCALE GENOMIC DNA]</scope>
    <source>
        <strain evidence="3">ATCC 50983 / TXsc</strain>
    </source>
</reference>
<sequence>MGDTRSTDQSHESSCSRASGEEGPSGQLFDETATEPTTGQCPVVQDVMKKLYPNVSAPVRAHDSSSSAESSHRDEGPGDPTWACLKPDCTFRAIDSSELTILVNSKLDDHERLTTESAITVPVIDPPPARKDRALTLASGHPILTLSGSRLLNRRTKRFHTVGLASEARAVVGAVRAQS</sequence>
<accession>C5KHJ4</accession>
<keyword evidence="3" id="KW-1185">Reference proteome</keyword>
<feature type="compositionally biased region" description="Basic and acidic residues" evidence="1">
    <location>
        <begin position="1"/>
        <end position="11"/>
    </location>
</feature>
<feature type="region of interest" description="Disordered" evidence="1">
    <location>
        <begin position="1"/>
        <end position="42"/>
    </location>
</feature>
<protein>
    <submittedName>
        <fullName evidence="2">Uncharacterized protein</fullName>
    </submittedName>
</protein>
<evidence type="ECO:0000313" key="3">
    <source>
        <dbReference type="Proteomes" id="UP000007800"/>
    </source>
</evidence>
<organism evidence="3">
    <name type="scientific">Perkinsus marinus (strain ATCC 50983 / TXsc)</name>
    <dbReference type="NCBI Taxonomy" id="423536"/>
    <lineage>
        <taxon>Eukaryota</taxon>
        <taxon>Sar</taxon>
        <taxon>Alveolata</taxon>
        <taxon>Perkinsozoa</taxon>
        <taxon>Perkinsea</taxon>
        <taxon>Perkinsida</taxon>
        <taxon>Perkinsidae</taxon>
        <taxon>Perkinsus</taxon>
    </lineage>
</organism>
<dbReference type="Proteomes" id="UP000007800">
    <property type="component" value="Unassembled WGS sequence"/>
</dbReference>